<protein>
    <submittedName>
        <fullName evidence="1">Uncharacterized protein</fullName>
    </submittedName>
</protein>
<dbReference type="AlphaFoldDB" id="A0A2N5UQQ2"/>
<sequence length="128" mass="13754">MPGRSESAWVSQANGPLQSRLQRARPIQIGLGFPGQWPCAVATAEGQADPNRPGFPRPMALCSRDCRGPGQSKSAWVSQADGPLQSRLQRARPIQIGLVFPGRWPSAVATAEGQADLNWPGFPRPMAL</sequence>
<evidence type="ECO:0000313" key="1">
    <source>
        <dbReference type="EMBL" id="PLW40091.1"/>
    </source>
</evidence>
<proteinExistence type="predicted"/>
<evidence type="ECO:0000313" key="2">
    <source>
        <dbReference type="Proteomes" id="UP000235392"/>
    </source>
</evidence>
<reference evidence="1 2" key="1">
    <citation type="submission" date="2017-11" db="EMBL/GenBank/DDBJ databases">
        <title>De novo assembly and phasing of dikaryotic genomes from two isolates of Puccinia coronata f. sp. avenae, the causal agent of oat crown rust.</title>
        <authorList>
            <person name="Miller M.E."/>
            <person name="Zhang Y."/>
            <person name="Omidvar V."/>
            <person name="Sperschneider J."/>
            <person name="Schwessinger B."/>
            <person name="Raley C."/>
            <person name="Palmer J.M."/>
            <person name="Garnica D."/>
            <person name="Upadhyaya N."/>
            <person name="Rathjen J."/>
            <person name="Taylor J.M."/>
            <person name="Park R.F."/>
            <person name="Dodds P.N."/>
            <person name="Hirsch C.D."/>
            <person name="Kianian S.F."/>
            <person name="Figueroa M."/>
        </authorList>
    </citation>
    <scope>NUCLEOTIDE SEQUENCE [LARGE SCALE GENOMIC DNA]</scope>
    <source>
        <strain evidence="1">12SD80</strain>
    </source>
</reference>
<dbReference type="Proteomes" id="UP000235392">
    <property type="component" value="Unassembled WGS sequence"/>
</dbReference>
<organism evidence="1 2">
    <name type="scientific">Puccinia coronata f. sp. avenae</name>
    <dbReference type="NCBI Taxonomy" id="200324"/>
    <lineage>
        <taxon>Eukaryota</taxon>
        <taxon>Fungi</taxon>
        <taxon>Dikarya</taxon>
        <taxon>Basidiomycota</taxon>
        <taxon>Pucciniomycotina</taxon>
        <taxon>Pucciniomycetes</taxon>
        <taxon>Pucciniales</taxon>
        <taxon>Pucciniaceae</taxon>
        <taxon>Puccinia</taxon>
    </lineage>
</organism>
<comment type="caution">
    <text evidence="1">The sequence shown here is derived from an EMBL/GenBank/DDBJ whole genome shotgun (WGS) entry which is preliminary data.</text>
</comment>
<name>A0A2N5UQQ2_9BASI</name>
<dbReference type="EMBL" id="PGCI01000106">
    <property type="protein sequence ID" value="PLW40091.1"/>
    <property type="molecule type" value="Genomic_DNA"/>
</dbReference>
<gene>
    <name evidence="1" type="ORF">PCASD_07868</name>
</gene>
<accession>A0A2N5UQQ2</accession>